<reference evidence="1 2" key="1">
    <citation type="submission" date="2018-09" db="EMBL/GenBank/DDBJ databases">
        <title>YIM 75507 draft genome.</title>
        <authorList>
            <person name="Tang S."/>
            <person name="Feng Y."/>
        </authorList>
    </citation>
    <scope>NUCLEOTIDE SEQUENCE [LARGE SCALE GENOMIC DNA]</scope>
    <source>
        <strain evidence="1 2">YIM 75507</strain>
    </source>
</reference>
<evidence type="ECO:0000313" key="2">
    <source>
        <dbReference type="Proteomes" id="UP000265768"/>
    </source>
</evidence>
<dbReference type="SUPFAM" id="SSF50939">
    <property type="entry name" value="Sialidases"/>
    <property type="match status" value="1"/>
</dbReference>
<proteinExistence type="predicted"/>
<dbReference type="Gene3D" id="2.120.10.10">
    <property type="match status" value="1"/>
</dbReference>
<dbReference type="CDD" id="cd15482">
    <property type="entry name" value="Sialidase_non-viral"/>
    <property type="match status" value="1"/>
</dbReference>
<dbReference type="OrthoDB" id="41724at2"/>
<gene>
    <name evidence="1" type="ORF">D5H75_19680</name>
</gene>
<dbReference type="AlphaFoldDB" id="A0A3A4AZL4"/>
<dbReference type="RefSeq" id="WP_119927968.1">
    <property type="nucleotide sequence ID" value="NZ_QZEY01000007.1"/>
</dbReference>
<accession>A0A3A4AZL4</accession>
<dbReference type="Proteomes" id="UP000265768">
    <property type="component" value="Unassembled WGS sequence"/>
</dbReference>
<comment type="caution">
    <text evidence="1">The sequence shown here is derived from an EMBL/GenBank/DDBJ whole genome shotgun (WGS) entry which is preliminary data.</text>
</comment>
<keyword evidence="2" id="KW-1185">Reference proteome</keyword>
<name>A0A3A4AZL4_9ACTN</name>
<sequence length="624" mass="66280">MRARRLFGTFAAGVLLIGGLTVAAPTAGARSFGYQDLTPLQKRLASGVLTEPVPSAEAARSRRSALTGFAPGTAPGCDERRGSNVKVNQDCLNVADPDLAGRGQAQNEPWIAANPRDPNQVVAGYNDYRRGDSTCGASYSRDGGRTWADSTLPNGFVRGAAFGRPRQYYQAGGDPSTAWDSRGNVYFSCLAFKRGAATSPDADVSRGLYLFRSTGNGGASWNFPARVTAESDGTSGTNAHLLDKQLMAVDHHAGSPYRDRIYVTWTDFASDGTAYLYGAYSADHGETFSAPVLVSTDSPHCDNALGLPAPRGRCSVNQFSQPFVGGDGTLYVVFDNYNTAVTGADNRNRVLLVRSTDGGASFSAPVKVGDFYDLPDCLTYQGKNAGVACVPEKGPTANSFFRAANYPYGVVDPKNPRHVVVTYGSYIGRHSREASGCAPAGFSPVTGINLYDGVKTGGCNNDIVLSESADGGATFTGSATDVRELPVVSEEAGQRRTDQWWQGLDYSPTGRLAVAYYDRQYGDDATTGFSDLSMSVRRGAGFDTRRVTSSSMPPPTQFDPTAFYGDYIAVTATATHALPVWVDTRARALFPCPGGGPPRLCTASAPNARFANDQDIYTARVPLG</sequence>
<organism evidence="1 2">
    <name type="scientific">Bailinhaonella thermotolerans</name>
    <dbReference type="NCBI Taxonomy" id="1070861"/>
    <lineage>
        <taxon>Bacteria</taxon>
        <taxon>Bacillati</taxon>
        <taxon>Actinomycetota</taxon>
        <taxon>Actinomycetes</taxon>
        <taxon>Streptosporangiales</taxon>
        <taxon>Streptosporangiaceae</taxon>
        <taxon>Bailinhaonella</taxon>
    </lineage>
</organism>
<dbReference type="InterPro" id="IPR036278">
    <property type="entry name" value="Sialidase_sf"/>
</dbReference>
<dbReference type="EMBL" id="QZEY01000007">
    <property type="protein sequence ID" value="RJL31283.1"/>
    <property type="molecule type" value="Genomic_DNA"/>
</dbReference>
<protein>
    <submittedName>
        <fullName evidence="1">Exo-alpha-sialidase</fullName>
    </submittedName>
</protein>
<evidence type="ECO:0000313" key="1">
    <source>
        <dbReference type="EMBL" id="RJL31283.1"/>
    </source>
</evidence>